<dbReference type="STRING" id="1346286.SAMN05444362_12120"/>
<accession>A0A1M5IVP7</accession>
<protein>
    <submittedName>
        <fullName evidence="1">Uncharacterized protein</fullName>
    </submittedName>
</protein>
<dbReference type="Proteomes" id="UP000184480">
    <property type="component" value="Unassembled WGS sequence"/>
</dbReference>
<name>A0A1M5IVP7_9BACT</name>
<evidence type="ECO:0000313" key="1">
    <source>
        <dbReference type="EMBL" id="SHG31863.1"/>
    </source>
</evidence>
<reference evidence="2" key="1">
    <citation type="submission" date="2016-11" db="EMBL/GenBank/DDBJ databases">
        <authorList>
            <person name="Varghese N."/>
            <person name="Submissions S."/>
        </authorList>
    </citation>
    <scope>NUCLEOTIDE SEQUENCE [LARGE SCALE GENOMIC DNA]</scope>
    <source>
        <strain evidence="2">DSM 27370</strain>
    </source>
</reference>
<keyword evidence="2" id="KW-1185">Reference proteome</keyword>
<gene>
    <name evidence="1" type="ORF">SAMN05444362_12120</name>
</gene>
<dbReference type="EMBL" id="FQUC01000021">
    <property type="protein sequence ID" value="SHG31863.1"/>
    <property type="molecule type" value="Genomic_DNA"/>
</dbReference>
<organism evidence="1 2">
    <name type="scientific">Dysgonomonas macrotermitis</name>
    <dbReference type="NCBI Taxonomy" id="1346286"/>
    <lineage>
        <taxon>Bacteria</taxon>
        <taxon>Pseudomonadati</taxon>
        <taxon>Bacteroidota</taxon>
        <taxon>Bacteroidia</taxon>
        <taxon>Bacteroidales</taxon>
        <taxon>Dysgonomonadaceae</taxon>
        <taxon>Dysgonomonas</taxon>
    </lineage>
</organism>
<evidence type="ECO:0000313" key="2">
    <source>
        <dbReference type="Proteomes" id="UP000184480"/>
    </source>
</evidence>
<sequence length="151" mass="16801">MGIRPQNRSSRDDVFRAIEEARIRMENKILQVLQYIGEYGLAYAREHGSYTDRTGNLRSSVGYIIAKDGTTKEKGGFNPNANSGTEGEDGAQDGLHFALEQLKSFSSGYVLIFVAGEVYAPYVEKRGYDVLKSTEAESKAIAKRLFSQFSK</sequence>
<proteinExistence type="predicted"/>
<dbReference type="OrthoDB" id="770653at2"/>
<dbReference type="AlphaFoldDB" id="A0A1M5IVP7"/>
<dbReference type="RefSeq" id="WP_062184238.1">
    <property type="nucleotide sequence ID" value="NZ_BBXL01000026.1"/>
</dbReference>